<dbReference type="AlphaFoldDB" id="A0A132BQW8"/>
<keyword evidence="1" id="KW-0812">Transmembrane</keyword>
<sequence>MAFASNAQATNTLNPLALIAGFFRAIGNGLVTMAESNQRLKRARNLMDLSDAELAARGIKREDIVKHAFGDIMYI</sequence>
<keyword evidence="1" id="KW-1133">Transmembrane helix</keyword>
<feature type="transmembrane region" description="Helical" evidence="1">
    <location>
        <begin position="12"/>
        <end position="34"/>
    </location>
</feature>
<dbReference type="Proteomes" id="UP000068382">
    <property type="component" value="Unassembled WGS sequence"/>
</dbReference>
<dbReference type="OrthoDB" id="7867799at2"/>
<keyword evidence="1" id="KW-0472">Membrane</keyword>
<name>A0A132BQW8_9RHOB</name>
<protein>
    <recommendedName>
        <fullName evidence="4">DUF1127 domain-containing protein</fullName>
    </recommendedName>
</protein>
<evidence type="ECO:0000256" key="1">
    <source>
        <dbReference type="SAM" id="Phobius"/>
    </source>
</evidence>
<evidence type="ECO:0000313" key="3">
    <source>
        <dbReference type="Proteomes" id="UP000068382"/>
    </source>
</evidence>
<proteinExistence type="predicted"/>
<reference evidence="2 3" key="1">
    <citation type="submission" date="2015-12" db="EMBL/GenBank/DDBJ databases">
        <title>Genome sequence of the marine Rhodobacteraceae strain O3.65, Candidatus Tritonibacter horizontis.</title>
        <authorList>
            <person name="Poehlein A."/>
            <person name="Giebel H.A."/>
            <person name="Voget S."/>
            <person name="Brinkhoff T."/>
        </authorList>
    </citation>
    <scope>NUCLEOTIDE SEQUENCE [LARGE SCALE GENOMIC DNA]</scope>
    <source>
        <strain evidence="2 3">O3.65</strain>
    </source>
</reference>
<evidence type="ECO:0008006" key="4">
    <source>
        <dbReference type="Google" id="ProtNLM"/>
    </source>
</evidence>
<dbReference type="EMBL" id="LPUY01000138">
    <property type="protein sequence ID" value="KUP90734.1"/>
    <property type="molecule type" value="Genomic_DNA"/>
</dbReference>
<dbReference type="RefSeq" id="WP_068249101.1">
    <property type="nucleotide sequence ID" value="NZ_LPUY01000138.1"/>
</dbReference>
<comment type="caution">
    <text evidence="2">The sequence shown here is derived from an EMBL/GenBank/DDBJ whole genome shotgun (WGS) entry which is preliminary data.</text>
</comment>
<accession>A0A132BQW8</accession>
<gene>
    <name evidence="2" type="ORF">TRIHO_46010</name>
</gene>
<evidence type="ECO:0000313" key="2">
    <source>
        <dbReference type="EMBL" id="KUP90734.1"/>
    </source>
</evidence>
<keyword evidence="3" id="KW-1185">Reference proteome</keyword>
<organism evidence="2 3">
    <name type="scientific">Tritonibacter horizontis</name>
    <dbReference type="NCBI Taxonomy" id="1768241"/>
    <lineage>
        <taxon>Bacteria</taxon>
        <taxon>Pseudomonadati</taxon>
        <taxon>Pseudomonadota</taxon>
        <taxon>Alphaproteobacteria</taxon>
        <taxon>Rhodobacterales</taxon>
        <taxon>Paracoccaceae</taxon>
        <taxon>Tritonibacter</taxon>
    </lineage>
</organism>